<evidence type="ECO:0000259" key="5">
    <source>
        <dbReference type="PROSITE" id="PS50893"/>
    </source>
</evidence>
<keyword evidence="3" id="KW-0547">Nucleotide-binding</keyword>
<comment type="caution">
    <text evidence="6">The sequence shown here is derived from an EMBL/GenBank/DDBJ whole genome shotgun (WGS) entry which is preliminary data.</text>
</comment>
<name>A0ABT0PMW2_9FLAO</name>
<gene>
    <name evidence="6" type="ORF">M3P19_01095</name>
</gene>
<proteinExistence type="inferred from homology"/>
<dbReference type="EMBL" id="JAMFMA010000001">
    <property type="protein sequence ID" value="MCL6272581.1"/>
    <property type="molecule type" value="Genomic_DNA"/>
</dbReference>
<organism evidence="6 7">
    <name type="scientific">Flagellimonas spongiicola</name>
    <dbReference type="NCBI Taxonomy" id="2942208"/>
    <lineage>
        <taxon>Bacteria</taxon>
        <taxon>Pseudomonadati</taxon>
        <taxon>Bacteroidota</taxon>
        <taxon>Flavobacteriia</taxon>
        <taxon>Flavobacteriales</taxon>
        <taxon>Flavobacteriaceae</taxon>
        <taxon>Flagellimonas</taxon>
    </lineage>
</organism>
<dbReference type="InterPro" id="IPR027417">
    <property type="entry name" value="P-loop_NTPase"/>
</dbReference>
<evidence type="ECO:0000256" key="3">
    <source>
        <dbReference type="ARBA" id="ARBA00022741"/>
    </source>
</evidence>
<sequence length="416" mass="46873">MDATQHYLILTDNKAAIKPLIQKLMNGQLPNGFQPLQNKLGLLFSRSEIHRYMDEEERHDIKIITSNTAQPLKTMSSGEQKKALLQHLLTQQPDYIILLNPYDNLDVATQTSLKAQLVAISKHTILVQVVSRLDDILELDASYFKLEVDQLVGYTDSASFFTSNKEQKVVFNKKLPEPLLKIEATAEKLIEFNEVSVAFNGKPVLDRIQWTIKKNEFWQLIGPNGSGKTTLLSMITGDSHKGYGTDLKLFGNKKGSGESVWELKSKIGYFTPAMTDKFRGYHSVEHMLVSGFHDSVGLYVRPTDQEKRKAKEWLQLLDLESKKNQQFKDLSQGQKRLVMTARAMVKHPPLLILDEPTAGLDDANASLFIALVNKIANESDTTIVFVSHRKEIGLEPQFNYYLEPAVTGSTGHIAKS</sequence>
<dbReference type="PANTHER" id="PTHR42734:SF17">
    <property type="entry name" value="METAL TRANSPORT SYSTEM ATP-BINDING PROTEIN TM_0124-RELATED"/>
    <property type="match status" value="1"/>
</dbReference>
<protein>
    <submittedName>
        <fullName evidence="6">ATP-binding cassette domain-containing protein</fullName>
    </submittedName>
</protein>
<keyword evidence="7" id="KW-1185">Reference proteome</keyword>
<dbReference type="RefSeq" id="WP_249655768.1">
    <property type="nucleotide sequence ID" value="NZ_JAMFMA010000001.1"/>
</dbReference>
<dbReference type="Proteomes" id="UP001203607">
    <property type="component" value="Unassembled WGS sequence"/>
</dbReference>
<evidence type="ECO:0000313" key="6">
    <source>
        <dbReference type="EMBL" id="MCL6272581.1"/>
    </source>
</evidence>
<dbReference type="SMART" id="SM00382">
    <property type="entry name" value="AAA"/>
    <property type="match status" value="1"/>
</dbReference>
<dbReference type="PROSITE" id="PS50893">
    <property type="entry name" value="ABC_TRANSPORTER_2"/>
    <property type="match status" value="1"/>
</dbReference>
<feature type="domain" description="ABC transporter" evidence="5">
    <location>
        <begin position="190"/>
        <end position="414"/>
    </location>
</feature>
<keyword evidence="4 6" id="KW-0067">ATP-binding</keyword>
<dbReference type="GO" id="GO:0005524">
    <property type="term" value="F:ATP binding"/>
    <property type="evidence" value="ECO:0007669"/>
    <property type="project" value="UniProtKB-KW"/>
</dbReference>
<keyword evidence="2" id="KW-0813">Transport</keyword>
<comment type="similarity">
    <text evidence="1">Belongs to the ABC transporter superfamily.</text>
</comment>
<dbReference type="SUPFAM" id="SSF52540">
    <property type="entry name" value="P-loop containing nucleoside triphosphate hydrolases"/>
    <property type="match status" value="2"/>
</dbReference>
<evidence type="ECO:0000256" key="1">
    <source>
        <dbReference type="ARBA" id="ARBA00005417"/>
    </source>
</evidence>
<dbReference type="InterPro" id="IPR003439">
    <property type="entry name" value="ABC_transporter-like_ATP-bd"/>
</dbReference>
<dbReference type="PANTHER" id="PTHR42734">
    <property type="entry name" value="METAL TRANSPORT SYSTEM ATP-BINDING PROTEIN TM_0124-RELATED"/>
    <property type="match status" value="1"/>
</dbReference>
<dbReference type="Pfam" id="PF00005">
    <property type="entry name" value="ABC_tran"/>
    <property type="match status" value="1"/>
</dbReference>
<evidence type="ECO:0000313" key="7">
    <source>
        <dbReference type="Proteomes" id="UP001203607"/>
    </source>
</evidence>
<dbReference type="Gene3D" id="3.40.50.300">
    <property type="entry name" value="P-loop containing nucleotide triphosphate hydrolases"/>
    <property type="match status" value="2"/>
</dbReference>
<dbReference type="InterPro" id="IPR050153">
    <property type="entry name" value="Metal_Ion_Import_ABC"/>
</dbReference>
<evidence type="ECO:0000256" key="2">
    <source>
        <dbReference type="ARBA" id="ARBA00022448"/>
    </source>
</evidence>
<reference evidence="6 7" key="1">
    <citation type="submission" date="2022-05" db="EMBL/GenBank/DDBJ databases">
        <authorList>
            <person name="Park J.-S."/>
        </authorList>
    </citation>
    <scope>NUCLEOTIDE SEQUENCE [LARGE SCALE GENOMIC DNA]</scope>
    <source>
        <strain evidence="6 7">2012CJ35-5</strain>
    </source>
</reference>
<evidence type="ECO:0000256" key="4">
    <source>
        <dbReference type="ARBA" id="ARBA00022840"/>
    </source>
</evidence>
<dbReference type="InterPro" id="IPR003593">
    <property type="entry name" value="AAA+_ATPase"/>
</dbReference>
<accession>A0ABT0PMW2</accession>